<evidence type="ECO:0000256" key="3">
    <source>
        <dbReference type="ARBA" id="ARBA00022741"/>
    </source>
</evidence>
<evidence type="ECO:0000256" key="6">
    <source>
        <dbReference type="ARBA" id="ARBA00022840"/>
    </source>
</evidence>
<keyword evidence="7" id="KW-0346">Stress response</keyword>
<reference evidence="14" key="1">
    <citation type="journal article" date="2014" name="PLoS ONE">
        <title>Transcriptome-Based Identification of ABC Transporters in the Western Tarnished Plant Bug Lygus hesperus.</title>
        <authorList>
            <person name="Hull J.J."/>
            <person name="Chaney K."/>
            <person name="Geib S.M."/>
            <person name="Fabrick J.A."/>
            <person name="Brent C.S."/>
            <person name="Walsh D."/>
            <person name="Lavine L.C."/>
        </authorList>
    </citation>
    <scope>NUCLEOTIDE SEQUENCE</scope>
</reference>
<organism evidence="14">
    <name type="scientific">Lygus hesperus</name>
    <name type="common">Western plant bug</name>
    <dbReference type="NCBI Taxonomy" id="30085"/>
    <lineage>
        <taxon>Eukaryota</taxon>
        <taxon>Metazoa</taxon>
        <taxon>Ecdysozoa</taxon>
        <taxon>Arthropoda</taxon>
        <taxon>Hexapoda</taxon>
        <taxon>Insecta</taxon>
        <taxon>Pterygota</taxon>
        <taxon>Neoptera</taxon>
        <taxon>Paraneoptera</taxon>
        <taxon>Hemiptera</taxon>
        <taxon>Heteroptera</taxon>
        <taxon>Panheteroptera</taxon>
        <taxon>Cimicomorpha</taxon>
        <taxon>Miridae</taxon>
        <taxon>Mirini</taxon>
        <taxon>Lygus</taxon>
    </lineage>
</organism>
<dbReference type="FunFam" id="3.40.50.300:FF:000382">
    <property type="entry name" value="Lon protease homolog 2, peroxisomal"/>
    <property type="match status" value="1"/>
</dbReference>
<keyword evidence="1" id="KW-0963">Cytoplasm</keyword>
<dbReference type="Pfam" id="PF00004">
    <property type="entry name" value="AAA"/>
    <property type="match status" value="1"/>
</dbReference>
<evidence type="ECO:0000256" key="9">
    <source>
        <dbReference type="PIRSR" id="PIRSR001174-1"/>
    </source>
</evidence>
<dbReference type="Pfam" id="PF22667">
    <property type="entry name" value="Lon_lid"/>
    <property type="match status" value="1"/>
</dbReference>
<dbReference type="Gene3D" id="3.40.50.300">
    <property type="entry name" value="P-loop containing nucleotide triphosphate hydrolases"/>
    <property type="match status" value="1"/>
</dbReference>
<dbReference type="InterPro" id="IPR008269">
    <property type="entry name" value="Lon_proteolytic"/>
</dbReference>
<dbReference type="InterPro" id="IPR027065">
    <property type="entry name" value="Lon_Prtase"/>
</dbReference>
<keyword evidence="5 8" id="KW-0720">Serine protease</keyword>
<dbReference type="SUPFAM" id="SSF52540">
    <property type="entry name" value="P-loop containing nucleoside triphosphate hydrolases"/>
    <property type="match status" value="1"/>
</dbReference>
<evidence type="ECO:0000256" key="10">
    <source>
        <dbReference type="PIRSR" id="PIRSR001174-2"/>
    </source>
</evidence>
<evidence type="ECO:0000313" key="14">
    <source>
        <dbReference type="EMBL" id="JAG35952.1"/>
    </source>
</evidence>
<dbReference type="EMBL" id="GBHO01007652">
    <property type="protein sequence ID" value="JAG35952.1"/>
    <property type="molecule type" value="Transcribed_RNA"/>
</dbReference>
<evidence type="ECO:0000259" key="12">
    <source>
        <dbReference type="PROSITE" id="PS51786"/>
    </source>
</evidence>
<evidence type="ECO:0000256" key="5">
    <source>
        <dbReference type="ARBA" id="ARBA00022825"/>
    </source>
</evidence>
<dbReference type="Gene3D" id="1.20.5.5270">
    <property type="match status" value="1"/>
</dbReference>
<feature type="binding site" evidence="10">
    <location>
        <begin position="345"/>
        <end position="352"/>
    </location>
    <ligand>
        <name>ATP</name>
        <dbReference type="ChEBI" id="CHEBI:30616"/>
    </ligand>
</feature>
<dbReference type="InterPro" id="IPR054594">
    <property type="entry name" value="Lon_lid"/>
</dbReference>
<dbReference type="GO" id="GO:0005524">
    <property type="term" value="F:ATP binding"/>
    <property type="evidence" value="ECO:0007669"/>
    <property type="project" value="UniProtKB-KW"/>
</dbReference>
<dbReference type="EMBL" id="GDHC01012061">
    <property type="protein sequence ID" value="JAQ06568.1"/>
    <property type="molecule type" value="Transcribed_RNA"/>
</dbReference>
<evidence type="ECO:0000256" key="7">
    <source>
        <dbReference type="ARBA" id="ARBA00023016"/>
    </source>
</evidence>
<dbReference type="GO" id="GO:0016887">
    <property type="term" value="F:ATP hydrolysis activity"/>
    <property type="evidence" value="ECO:0007669"/>
    <property type="project" value="InterPro"/>
</dbReference>
<dbReference type="InterPro" id="IPR003111">
    <property type="entry name" value="Lon_prtase_N"/>
</dbReference>
<dbReference type="InterPro" id="IPR027417">
    <property type="entry name" value="P-loop_NTPase"/>
</dbReference>
<dbReference type="InterPro" id="IPR014721">
    <property type="entry name" value="Ribsml_uS5_D2-typ_fold_subgr"/>
</dbReference>
<dbReference type="PIRSF" id="PIRSF001174">
    <property type="entry name" value="Lon_proteas"/>
    <property type="match status" value="1"/>
</dbReference>
<keyword evidence="6 8" id="KW-0067">ATP-binding</keyword>
<evidence type="ECO:0000256" key="2">
    <source>
        <dbReference type="ARBA" id="ARBA00022670"/>
    </source>
</evidence>
<dbReference type="Pfam" id="PF05362">
    <property type="entry name" value="Lon_C"/>
    <property type="match status" value="1"/>
</dbReference>
<dbReference type="FunFam" id="1.20.5.5270:FF:000002">
    <property type="entry name" value="Lon protease homolog"/>
    <property type="match status" value="1"/>
</dbReference>
<evidence type="ECO:0000256" key="8">
    <source>
        <dbReference type="PIRNR" id="PIRNR001174"/>
    </source>
</evidence>
<keyword evidence="3 8" id="KW-0547">Nucleotide-binding</keyword>
<gene>
    <name evidence="15" type="primary">lonp2</name>
    <name evidence="14" type="ORF">CM83_80031</name>
    <name evidence="13" type="ORF">CM83_80032</name>
    <name evidence="15" type="ORF">g.80350</name>
</gene>
<reference evidence="15" key="3">
    <citation type="journal article" date="2016" name="Gigascience">
        <title>De novo construction of an expanded transcriptome assembly for the western tarnished plant bug, Lygus hesperus.</title>
        <authorList>
            <person name="Tassone E.E."/>
            <person name="Geib S.M."/>
            <person name="Hall B."/>
            <person name="Fabrick J.A."/>
            <person name="Brent C.S."/>
            <person name="Hull J.J."/>
        </authorList>
    </citation>
    <scope>NUCLEOTIDE SEQUENCE</scope>
</reference>
<dbReference type="InterPro" id="IPR015947">
    <property type="entry name" value="PUA-like_sf"/>
</dbReference>
<dbReference type="NCBIfam" id="TIGR00763">
    <property type="entry name" value="lon"/>
    <property type="match status" value="1"/>
</dbReference>
<feature type="active site" evidence="9 11">
    <location>
        <position position="719"/>
    </location>
</feature>
<dbReference type="GO" id="GO:0004176">
    <property type="term" value="F:ATP-dependent peptidase activity"/>
    <property type="evidence" value="ECO:0007669"/>
    <property type="project" value="UniProtKB-UniRule"/>
</dbReference>
<accession>A0A0A9YSD1</accession>
<dbReference type="CDD" id="cd19500">
    <property type="entry name" value="RecA-like_Lon"/>
    <property type="match status" value="1"/>
</dbReference>
<dbReference type="InterPro" id="IPR004815">
    <property type="entry name" value="Lon_bac/euk-typ"/>
</dbReference>
<dbReference type="Pfam" id="PF02190">
    <property type="entry name" value="LON_substr_bdg"/>
    <property type="match status" value="1"/>
</dbReference>
<evidence type="ECO:0000256" key="1">
    <source>
        <dbReference type="ARBA" id="ARBA00022490"/>
    </source>
</evidence>
<protein>
    <recommendedName>
        <fullName evidence="8">Lon protease homolog</fullName>
        <ecNumber evidence="8">3.4.21.-</ecNumber>
    </recommendedName>
</protein>
<dbReference type="Gene3D" id="3.30.230.10">
    <property type="match status" value="1"/>
</dbReference>
<dbReference type="PANTHER" id="PTHR10046">
    <property type="entry name" value="ATP DEPENDENT LON PROTEASE FAMILY MEMBER"/>
    <property type="match status" value="1"/>
</dbReference>
<dbReference type="InterPro" id="IPR020568">
    <property type="entry name" value="Ribosomal_Su5_D2-typ_SF"/>
</dbReference>
<dbReference type="InterPro" id="IPR003959">
    <property type="entry name" value="ATPase_AAA_core"/>
</dbReference>
<dbReference type="PROSITE" id="PS51786">
    <property type="entry name" value="LON_PROTEOLYTIC"/>
    <property type="match status" value="1"/>
</dbReference>
<sequence>MALRDPVHVLFIPSVVLPGRLGKLKTSSVEKAVIQDILRKRKDKQDGLPLYFGLIPSLSGNLALKPGMVGTYARFISYTREIDDDGYEISFSAEKRMIIEKKAPSSTAFAMAYIRLHDDPIESIDNVIKIMERKDVSPAVINYVHNKLNRNDMVIERIADTLNLSFEDKLEILEALSLSERLSKFANLLEKYAPDEPFKGPIPRKSVMTMSIMKPFQQALNGTKTIRFVSPFGDNSQRDAELAEKINAAKMPPAVHKAAMEEYARLQSMSNHSGEYSVMRNYLDTLVALPWSNSSLDEIDINKAKEELDRDHYGMAKIKRRILEYLAVRQLKRSQLKGPILCFVGPPGVGKTSIGRSIASILGRKFHRICLGGVADASDIRGCRRTYVGSMPGRIISALKQCGTNNPVILLDEVDKMSDGKLHGSPLAALLEVLDPEQNSQFSDHYIGLPFDLSQVIFVATANSTLTIPSTLKDRMEVLELSGYTEEEKYHIAKDFIIPKLLIDHGLDTEQVIVPEETIRFVVTAYSREAGVRTLERKLAALFRDAALKVASFSSTETPFPLLIDEETVKAVLGGPGYQKSADRQWTEGRIPGVVVGLAYTGMGGEILPIEATKLVPGSGKLILTGRLGKVISESAKIALDWFKNALPKYQIYEDLRETDVHIHLPSGAVSKEGPSAGIALATALVSLFSGLAPLPNLALTGELTLQGHVLPVGGLKDKLAAAHRAGITKVILPKKCEMKSMEDLPQHLLDSMEIILVEHMSEVIEYAFNGAVTDNRTLTSKL</sequence>
<name>A0A0A9YSD1_LYGHE</name>
<proteinExistence type="inferred from homology"/>
<evidence type="ECO:0000256" key="11">
    <source>
        <dbReference type="PROSITE-ProRule" id="PRU01122"/>
    </source>
</evidence>
<dbReference type="Gene3D" id="1.20.58.1480">
    <property type="match status" value="1"/>
</dbReference>
<comment type="similarity">
    <text evidence="8 11">Belongs to the peptidase S16 family.</text>
</comment>
<dbReference type="GO" id="GO:0030163">
    <property type="term" value="P:protein catabolic process"/>
    <property type="evidence" value="ECO:0007669"/>
    <property type="project" value="InterPro"/>
</dbReference>
<dbReference type="AlphaFoldDB" id="A0A0A9YSD1"/>
<evidence type="ECO:0000313" key="15">
    <source>
        <dbReference type="EMBL" id="JAQ06568.1"/>
    </source>
</evidence>
<dbReference type="EC" id="3.4.21.-" evidence="8"/>
<dbReference type="PRINTS" id="PR00830">
    <property type="entry name" value="ENDOLAPTASE"/>
</dbReference>
<dbReference type="SMART" id="SM00382">
    <property type="entry name" value="AAA"/>
    <property type="match status" value="1"/>
</dbReference>
<keyword evidence="2 8" id="KW-0645">Protease</keyword>
<dbReference type="GO" id="GO:0004252">
    <property type="term" value="F:serine-type endopeptidase activity"/>
    <property type="evidence" value="ECO:0007669"/>
    <property type="project" value="UniProtKB-UniRule"/>
</dbReference>
<dbReference type="EMBL" id="GBHO01007653">
    <property type="protein sequence ID" value="JAG35951.1"/>
    <property type="molecule type" value="Transcribed_RNA"/>
</dbReference>
<dbReference type="SUPFAM" id="SSF54211">
    <property type="entry name" value="Ribosomal protein S5 domain 2-like"/>
    <property type="match status" value="1"/>
</dbReference>
<evidence type="ECO:0000256" key="4">
    <source>
        <dbReference type="ARBA" id="ARBA00022801"/>
    </source>
</evidence>
<dbReference type="GO" id="GO:0006508">
    <property type="term" value="P:proteolysis"/>
    <property type="evidence" value="ECO:0007669"/>
    <property type="project" value="UniProtKB-KW"/>
</dbReference>
<feature type="domain" description="Lon proteolytic" evidence="12">
    <location>
        <begin position="589"/>
        <end position="771"/>
    </location>
</feature>
<dbReference type="Gene3D" id="1.10.8.60">
    <property type="match status" value="1"/>
</dbReference>
<keyword evidence="4 8" id="KW-0378">Hydrolase</keyword>
<dbReference type="InterPro" id="IPR003593">
    <property type="entry name" value="AAA+_ATPase"/>
</dbReference>
<feature type="active site" evidence="9 11">
    <location>
        <position position="676"/>
    </location>
</feature>
<evidence type="ECO:0000313" key="13">
    <source>
        <dbReference type="EMBL" id="JAG35951.1"/>
    </source>
</evidence>
<dbReference type="SUPFAM" id="SSF88697">
    <property type="entry name" value="PUA domain-like"/>
    <property type="match status" value="1"/>
</dbReference>
<reference evidence="14" key="2">
    <citation type="submission" date="2014-07" db="EMBL/GenBank/DDBJ databases">
        <authorList>
            <person name="Hull J."/>
        </authorList>
    </citation>
    <scope>NUCLEOTIDE SEQUENCE</scope>
</reference>